<comment type="caution">
    <text evidence="7">The sequence shown here is derived from an EMBL/GenBank/DDBJ whole genome shotgun (WGS) entry which is preliminary data.</text>
</comment>
<dbReference type="EMBL" id="VFSH01000008">
    <property type="protein sequence ID" value="TPE39395.1"/>
    <property type="molecule type" value="Genomic_DNA"/>
</dbReference>
<dbReference type="InterPro" id="IPR013525">
    <property type="entry name" value="ABC2_TM"/>
</dbReference>
<evidence type="ECO:0000313" key="7">
    <source>
        <dbReference type="EMBL" id="TPE39395.1"/>
    </source>
</evidence>
<comment type="subcellular location">
    <subcellularLocation>
        <location evidence="1">Membrane</location>
        <topology evidence="1">Multi-pass membrane protein</topology>
    </subcellularLocation>
</comment>
<feature type="domain" description="ABC-2 type transporter transmembrane" evidence="6">
    <location>
        <begin position="49"/>
        <end position="179"/>
    </location>
</feature>
<sequence>MFKRILALIWLRTQVLLTNKNTLVQVVFPFFLVLLFQNFMNTDGTQGKTLLYSSLTMAFSFSSGSMISNSIAEEKEKRIFKTLILSGVRRGEYLVSVLFYPVIFALAAVISFPIMVEVDFAKDYPVYLVVASLVALCTILLNLVIGAISETQTQAQVYGLIPMLGLSFLPMFSQVSSEIKKFMDTTFLGVYVDFFNKPDFKLNFDSLGITFAWVVALLALSYWGLKNKKRVQFGKLTINQLQKLTFLKFSVSKFCKKPSLKQ</sequence>
<feature type="transmembrane region" description="Helical" evidence="5">
    <location>
        <begin position="126"/>
        <end position="145"/>
    </location>
</feature>
<dbReference type="Pfam" id="PF12698">
    <property type="entry name" value="ABC2_membrane_3"/>
    <property type="match status" value="1"/>
</dbReference>
<organism evidence="7 8">
    <name type="scientific">Streptococcus shenyangsis</name>
    <dbReference type="NCBI Taxonomy" id="2589786"/>
    <lineage>
        <taxon>Bacteria</taxon>
        <taxon>Bacillati</taxon>
        <taxon>Bacillota</taxon>
        <taxon>Bacilli</taxon>
        <taxon>Lactobacillales</taxon>
        <taxon>Streptococcaceae</taxon>
        <taxon>Streptococcus</taxon>
    </lineage>
</organism>
<accession>A0ABY2YIG4</accession>
<name>A0ABY2YIG4_9STRE</name>
<keyword evidence="4 5" id="KW-0472">Membrane</keyword>
<protein>
    <submittedName>
        <fullName evidence="7">ABC transporter permease</fullName>
    </submittedName>
</protein>
<feature type="transmembrane region" description="Helical" evidence="5">
    <location>
        <begin position="21"/>
        <end position="39"/>
    </location>
</feature>
<keyword evidence="8" id="KW-1185">Reference proteome</keyword>
<evidence type="ECO:0000256" key="3">
    <source>
        <dbReference type="ARBA" id="ARBA00022989"/>
    </source>
</evidence>
<reference evidence="7 8" key="1">
    <citation type="submission" date="2019-06" db="EMBL/GenBank/DDBJ databases">
        <authorList>
            <person name="Xiao C."/>
            <person name="Li X."/>
            <person name="Sun Y."/>
            <person name="Liu D."/>
        </authorList>
    </citation>
    <scope>NUCLEOTIDE SEQUENCE [LARGE SCALE GENOMIC DNA]</scope>
    <source>
        <strain evidence="7 8">D19</strain>
    </source>
</reference>
<gene>
    <name evidence="7" type="ORF">FJR77_06845</name>
</gene>
<evidence type="ECO:0000313" key="8">
    <source>
        <dbReference type="Proteomes" id="UP000315907"/>
    </source>
</evidence>
<proteinExistence type="predicted"/>
<evidence type="ECO:0000256" key="2">
    <source>
        <dbReference type="ARBA" id="ARBA00022692"/>
    </source>
</evidence>
<keyword evidence="3 5" id="KW-1133">Transmembrane helix</keyword>
<evidence type="ECO:0000256" key="1">
    <source>
        <dbReference type="ARBA" id="ARBA00004141"/>
    </source>
</evidence>
<evidence type="ECO:0000256" key="4">
    <source>
        <dbReference type="ARBA" id="ARBA00023136"/>
    </source>
</evidence>
<evidence type="ECO:0000259" key="6">
    <source>
        <dbReference type="Pfam" id="PF12698"/>
    </source>
</evidence>
<feature type="transmembrane region" description="Helical" evidence="5">
    <location>
        <begin position="93"/>
        <end position="114"/>
    </location>
</feature>
<feature type="transmembrane region" description="Helical" evidence="5">
    <location>
        <begin position="157"/>
        <end position="175"/>
    </location>
</feature>
<feature type="transmembrane region" description="Helical" evidence="5">
    <location>
        <begin position="206"/>
        <end position="225"/>
    </location>
</feature>
<keyword evidence="2 5" id="KW-0812">Transmembrane</keyword>
<dbReference type="Proteomes" id="UP000315907">
    <property type="component" value="Unassembled WGS sequence"/>
</dbReference>
<dbReference type="RefSeq" id="WP_140834054.1">
    <property type="nucleotide sequence ID" value="NZ_VFSH01000008.1"/>
</dbReference>
<evidence type="ECO:0000256" key="5">
    <source>
        <dbReference type="SAM" id="Phobius"/>
    </source>
</evidence>
<feature type="transmembrane region" description="Helical" evidence="5">
    <location>
        <begin position="51"/>
        <end position="72"/>
    </location>
</feature>